<accession>A0ABN3GPV2</accession>
<keyword evidence="3" id="KW-0004">4Fe-4S</keyword>
<comment type="caution">
    <text evidence="12">The sequence shown here is derived from an EMBL/GenBank/DDBJ whole genome shotgun (WGS) entry which is preliminary data.</text>
</comment>
<keyword evidence="5" id="KW-0227">DNA damage</keyword>
<dbReference type="InterPro" id="IPR005273">
    <property type="entry name" value="Ura-DNA_glyco_family4"/>
</dbReference>
<dbReference type="EMBL" id="BAAASD010000027">
    <property type="protein sequence ID" value="GAA2357884.1"/>
    <property type="molecule type" value="Genomic_DNA"/>
</dbReference>
<dbReference type="SUPFAM" id="SSF52141">
    <property type="entry name" value="Uracil-DNA glycosylase-like"/>
    <property type="match status" value="1"/>
</dbReference>
<sequence>MPACGCLRLSEARRGGYPGRMAAARGSTGRAAAEAARDPEDAYTAEPFVPRDADLAALREAAAGCRGCPLHREATQTVFGSGDAAARVMLVGEQPGDQEDRQGRPFVGPAGKVLMRALDEAGIDPTETYVTNAVKHFKFGHLPGRGKRRIHKPPSLREMTACRPWLAAELHLIEPEVIVALGATAGKALLGPSFRVGKQRGMLLPCPPLDGHGPAPEAEPRECVVATIHPSAVLRADDREAACQGLVSDLRVVAEALGGP</sequence>
<feature type="compositionally biased region" description="Low complexity" evidence="10">
    <location>
        <begin position="20"/>
        <end position="34"/>
    </location>
</feature>
<dbReference type="SMART" id="SM00987">
    <property type="entry name" value="UreE_C"/>
    <property type="match status" value="1"/>
</dbReference>
<organism evidence="12 13">
    <name type="scientific">Streptomyces cuspidosporus</name>
    <dbReference type="NCBI Taxonomy" id="66882"/>
    <lineage>
        <taxon>Bacteria</taxon>
        <taxon>Bacillati</taxon>
        <taxon>Actinomycetota</taxon>
        <taxon>Actinomycetes</taxon>
        <taxon>Kitasatosporales</taxon>
        <taxon>Streptomycetaceae</taxon>
        <taxon>Streptomyces</taxon>
    </lineage>
</organism>
<evidence type="ECO:0000313" key="12">
    <source>
        <dbReference type="EMBL" id="GAA2357884.1"/>
    </source>
</evidence>
<evidence type="ECO:0000259" key="11">
    <source>
        <dbReference type="SMART" id="SM00986"/>
    </source>
</evidence>
<dbReference type="PANTHER" id="PTHR33693:SF9">
    <property type="entry name" value="TYPE-4 URACIL-DNA GLYCOSYLASE"/>
    <property type="match status" value="1"/>
</dbReference>
<dbReference type="NCBIfam" id="TIGR03914">
    <property type="entry name" value="UDG_fam_dom"/>
    <property type="match status" value="1"/>
</dbReference>
<protein>
    <recommendedName>
        <fullName evidence="2">Type-4 uracil-DNA glycosylase</fullName>
    </recommendedName>
</protein>
<evidence type="ECO:0000256" key="5">
    <source>
        <dbReference type="ARBA" id="ARBA00022763"/>
    </source>
</evidence>
<dbReference type="InterPro" id="IPR005122">
    <property type="entry name" value="Uracil-DNA_glycosylase-like"/>
</dbReference>
<dbReference type="InterPro" id="IPR036895">
    <property type="entry name" value="Uracil-DNA_glycosylase-like_sf"/>
</dbReference>
<keyword evidence="8" id="KW-0411">Iron-sulfur</keyword>
<keyword evidence="6" id="KW-0378">Hydrolase</keyword>
<evidence type="ECO:0000256" key="6">
    <source>
        <dbReference type="ARBA" id="ARBA00022801"/>
    </source>
</evidence>
<keyword evidence="9" id="KW-0234">DNA repair</keyword>
<evidence type="ECO:0000256" key="2">
    <source>
        <dbReference type="ARBA" id="ARBA00019403"/>
    </source>
</evidence>
<evidence type="ECO:0000256" key="1">
    <source>
        <dbReference type="ARBA" id="ARBA00006521"/>
    </source>
</evidence>
<evidence type="ECO:0000256" key="7">
    <source>
        <dbReference type="ARBA" id="ARBA00023004"/>
    </source>
</evidence>
<keyword evidence="13" id="KW-1185">Reference proteome</keyword>
<proteinExistence type="inferred from homology"/>
<dbReference type="InterPro" id="IPR051536">
    <property type="entry name" value="UDG_Type-4/5"/>
</dbReference>
<dbReference type="Gene3D" id="3.40.470.10">
    <property type="entry name" value="Uracil-DNA glycosylase-like domain"/>
    <property type="match status" value="1"/>
</dbReference>
<evidence type="ECO:0000256" key="9">
    <source>
        <dbReference type="ARBA" id="ARBA00023204"/>
    </source>
</evidence>
<evidence type="ECO:0000256" key="10">
    <source>
        <dbReference type="SAM" id="MobiDB-lite"/>
    </source>
</evidence>
<name>A0ABN3GPV2_9ACTN</name>
<dbReference type="CDD" id="cd10030">
    <property type="entry name" value="UDG-F4_TTUDGA_SPO1dp_like"/>
    <property type="match status" value="1"/>
</dbReference>
<keyword evidence="4" id="KW-0479">Metal-binding</keyword>
<gene>
    <name evidence="12" type="ORF">GCM10010246_54300</name>
</gene>
<dbReference type="PANTHER" id="PTHR33693">
    <property type="entry name" value="TYPE-5 URACIL-DNA GLYCOSYLASE"/>
    <property type="match status" value="1"/>
</dbReference>
<keyword evidence="7" id="KW-0408">Iron</keyword>
<dbReference type="SMART" id="SM00986">
    <property type="entry name" value="UDG"/>
    <property type="match status" value="1"/>
</dbReference>
<dbReference type="Pfam" id="PF03167">
    <property type="entry name" value="UDG"/>
    <property type="match status" value="1"/>
</dbReference>
<evidence type="ECO:0000256" key="8">
    <source>
        <dbReference type="ARBA" id="ARBA00023014"/>
    </source>
</evidence>
<dbReference type="Proteomes" id="UP001500253">
    <property type="component" value="Unassembled WGS sequence"/>
</dbReference>
<reference evidence="12 13" key="1">
    <citation type="journal article" date="2019" name="Int. J. Syst. Evol. Microbiol.">
        <title>The Global Catalogue of Microorganisms (GCM) 10K type strain sequencing project: providing services to taxonomists for standard genome sequencing and annotation.</title>
        <authorList>
            <consortium name="The Broad Institute Genomics Platform"/>
            <consortium name="The Broad Institute Genome Sequencing Center for Infectious Disease"/>
            <person name="Wu L."/>
            <person name="Ma J."/>
        </authorList>
    </citation>
    <scope>NUCLEOTIDE SEQUENCE [LARGE SCALE GENOMIC DNA]</scope>
    <source>
        <strain evidence="12 13">JCM 4316</strain>
    </source>
</reference>
<dbReference type="NCBIfam" id="TIGR00758">
    <property type="entry name" value="UDG_fam4"/>
    <property type="match status" value="1"/>
</dbReference>
<feature type="region of interest" description="Disordered" evidence="10">
    <location>
        <begin position="20"/>
        <end position="39"/>
    </location>
</feature>
<evidence type="ECO:0000256" key="3">
    <source>
        <dbReference type="ARBA" id="ARBA00022485"/>
    </source>
</evidence>
<comment type="similarity">
    <text evidence="1">Belongs to the uracil-DNA glycosylase (UDG) superfamily. Type 4 (UDGa) family.</text>
</comment>
<evidence type="ECO:0000256" key="4">
    <source>
        <dbReference type="ARBA" id="ARBA00022723"/>
    </source>
</evidence>
<evidence type="ECO:0000313" key="13">
    <source>
        <dbReference type="Proteomes" id="UP001500253"/>
    </source>
</evidence>
<feature type="domain" description="Uracil-DNA glycosylase-like" evidence="11">
    <location>
        <begin position="79"/>
        <end position="251"/>
    </location>
</feature>